<feature type="region of interest" description="Disordered" evidence="2">
    <location>
        <begin position="445"/>
        <end position="486"/>
    </location>
</feature>
<comment type="caution">
    <text evidence="3">The sequence shown here is derived from an EMBL/GenBank/DDBJ whole genome shotgun (WGS) entry which is preliminary data.</text>
</comment>
<feature type="compositionally biased region" description="Low complexity" evidence="2">
    <location>
        <begin position="456"/>
        <end position="486"/>
    </location>
</feature>
<evidence type="ECO:0000313" key="4">
    <source>
        <dbReference type="Proteomes" id="UP000247498"/>
    </source>
</evidence>
<feature type="compositionally biased region" description="Acidic residues" evidence="2">
    <location>
        <begin position="526"/>
        <end position="548"/>
    </location>
</feature>
<name>A0A2V0NVE6_9CHLO</name>
<dbReference type="InParanoid" id="A0A2V0NVE6"/>
<feature type="region of interest" description="Disordered" evidence="2">
    <location>
        <begin position="140"/>
        <end position="174"/>
    </location>
</feature>
<dbReference type="AlphaFoldDB" id="A0A2V0NVE6"/>
<reference evidence="3 4" key="1">
    <citation type="journal article" date="2018" name="Sci. Rep.">
        <title>Raphidocelis subcapitata (=Pseudokirchneriella subcapitata) provides an insight into genome evolution and environmental adaptations in the Sphaeropleales.</title>
        <authorList>
            <person name="Suzuki S."/>
            <person name="Yamaguchi H."/>
            <person name="Nakajima N."/>
            <person name="Kawachi M."/>
        </authorList>
    </citation>
    <scope>NUCLEOTIDE SEQUENCE [LARGE SCALE GENOMIC DNA]</scope>
    <source>
        <strain evidence="3 4">NIES-35</strain>
    </source>
</reference>
<accession>A0A2V0NVE6</accession>
<sequence length="922" mass="91304">MQAALSSLPVWAVHDRERALAPWFEEAAPGLLTNKAIRRFLEGYSPSLWPEVLKLALLHGLIAIQAQHPGQTLSPAQLRALVERGAVAAVVERKLPALQREMLDLQARLDAVYDEVSGAGRGAAAAAALDQLPQQQLLAQKQRPQLAYAPAKAGAGAAAAPPPDTRPRDQRAAGALPGSRTANLLGMAQAARGAAEALRPPPRRAARAAATVVAPKPSAAWREGEPTGYPPSRPQRRPLSPLRRSVDNQAATNPIYPEWWGDPVPKPAPPPAAPPPPRPQPRLAYSAPQQENRPQICRDDLVTAEYLAVPSSGYGRPAAAAPAPAAAAAAAGAEAAAAALAAAARDAAEQAAEAEECLVAGMNAAIKAHGGEGAGPGNGVGGSAASAAPRAPHSGRARWVVPPAPGSLSAAAAAAAAPRAAAGVRFAEPPASAQDLRRRVAGAASKIKAEVDASRRAQALRQRGGAPAAPPATAGPCAPRAAAGDAEGPAGIVDGFLSNPWASWFLPGHGGAGDGGEAAQWAPPDDVFDGYGGDEGEEEEEEEVEEAAEGFSDAGSDAGHEAGPAAAAAPAAAAPWQRHAAPAPPPAEPAAALLEPWACDYGHLEHVQAPEPKPRRARRAAAAQTHRPEAWAGKWVGEFGHLQGARFSASSAFAHHAPEGAAGAAEQAGGLGGLFMSADELRAFVGSPARGAEGRRGASGHGGDDSGDDGGDGAASDRPATTEELLEGIAEAEQRLAAATAAAARPRGPTAAPAAEHSLSGASAGAAGSGATSTDLGGSSVDDLISSLLARIELQQQRALAAAGLGRGTSGGEESSSAESAADAAGAPAAAAGAATHGAEGGAAASGRLGATFSAMRGALNAALNRAAGPAAGAAGAGLSVDGGSGSDSGSSSSELSAAASDGEGTSSTLTLSEGSTAAAGR</sequence>
<dbReference type="EMBL" id="BDRX01000025">
    <property type="protein sequence ID" value="GBF91618.1"/>
    <property type="molecule type" value="Genomic_DNA"/>
</dbReference>
<evidence type="ECO:0000256" key="2">
    <source>
        <dbReference type="SAM" id="MobiDB-lite"/>
    </source>
</evidence>
<dbReference type="OrthoDB" id="543067at2759"/>
<feature type="compositionally biased region" description="Low complexity" evidence="2">
    <location>
        <begin position="140"/>
        <end position="159"/>
    </location>
</feature>
<feature type="region of interest" description="Disordered" evidence="2">
    <location>
        <begin position="377"/>
        <end position="402"/>
    </location>
</feature>
<feature type="region of interest" description="Disordered" evidence="2">
    <location>
        <begin position="193"/>
        <end position="294"/>
    </location>
</feature>
<keyword evidence="4" id="KW-1185">Reference proteome</keyword>
<dbReference type="Proteomes" id="UP000247498">
    <property type="component" value="Unassembled WGS sequence"/>
</dbReference>
<feature type="compositionally biased region" description="Low complexity" evidence="2">
    <location>
        <begin position="812"/>
        <end position="824"/>
    </location>
</feature>
<feature type="region of interest" description="Disordered" evidence="2">
    <location>
        <begin position="872"/>
        <end position="922"/>
    </location>
</feature>
<protein>
    <submittedName>
        <fullName evidence="3">Uncharacterized protein</fullName>
    </submittedName>
</protein>
<proteinExistence type="predicted"/>
<feature type="region of interest" description="Disordered" evidence="2">
    <location>
        <begin position="606"/>
        <end position="627"/>
    </location>
</feature>
<feature type="region of interest" description="Disordered" evidence="2">
    <location>
        <begin position="805"/>
        <end position="824"/>
    </location>
</feature>
<feature type="region of interest" description="Disordered" evidence="2">
    <location>
        <begin position="737"/>
        <end position="776"/>
    </location>
</feature>
<feature type="coiled-coil region" evidence="1">
    <location>
        <begin position="88"/>
        <end position="115"/>
    </location>
</feature>
<gene>
    <name evidence="3" type="ORF">Rsub_04358</name>
</gene>
<dbReference type="STRING" id="307507.A0A2V0NVE6"/>
<evidence type="ECO:0000313" key="3">
    <source>
        <dbReference type="EMBL" id="GBF91618.1"/>
    </source>
</evidence>
<feature type="compositionally biased region" description="Low complexity" evidence="2">
    <location>
        <begin position="207"/>
        <end position="217"/>
    </location>
</feature>
<organism evidence="3 4">
    <name type="scientific">Raphidocelis subcapitata</name>
    <dbReference type="NCBI Taxonomy" id="307507"/>
    <lineage>
        <taxon>Eukaryota</taxon>
        <taxon>Viridiplantae</taxon>
        <taxon>Chlorophyta</taxon>
        <taxon>core chlorophytes</taxon>
        <taxon>Chlorophyceae</taxon>
        <taxon>CS clade</taxon>
        <taxon>Sphaeropleales</taxon>
        <taxon>Selenastraceae</taxon>
        <taxon>Raphidocelis</taxon>
    </lineage>
</organism>
<feature type="compositionally biased region" description="Low complexity" evidence="2">
    <location>
        <begin position="888"/>
        <end position="922"/>
    </location>
</feature>
<evidence type="ECO:0000256" key="1">
    <source>
        <dbReference type="SAM" id="Coils"/>
    </source>
</evidence>
<feature type="region of interest" description="Disordered" evidence="2">
    <location>
        <begin position="689"/>
        <end position="719"/>
    </location>
</feature>
<feature type="compositionally biased region" description="Low complexity" evidence="2">
    <location>
        <begin position="383"/>
        <end position="398"/>
    </location>
</feature>
<keyword evidence="1" id="KW-0175">Coiled coil</keyword>
<feature type="region of interest" description="Disordered" evidence="2">
    <location>
        <begin position="508"/>
        <end position="589"/>
    </location>
</feature>
<feature type="compositionally biased region" description="Pro residues" evidence="2">
    <location>
        <begin position="264"/>
        <end position="280"/>
    </location>
</feature>
<feature type="compositionally biased region" description="Low complexity" evidence="2">
    <location>
        <begin position="561"/>
        <end position="581"/>
    </location>
</feature>